<keyword evidence="3" id="KW-1185">Reference proteome</keyword>
<keyword evidence="1" id="KW-0472">Membrane</keyword>
<name>A0ABV7G4I0_9PROT</name>
<feature type="transmembrane region" description="Helical" evidence="1">
    <location>
        <begin position="53"/>
        <end position="71"/>
    </location>
</feature>
<evidence type="ECO:0000256" key="1">
    <source>
        <dbReference type="SAM" id="Phobius"/>
    </source>
</evidence>
<evidence type="ECO:0000313" key="2">
    <source>
        <dbReference type="EMBL" id="MFC3127619.1"/>
    </source>
</evidence>
<keyword evidence="1" id="KW-0812">Transmembrane</keyword>
<comment type="caution">
    <text evidence="2">The sequence shown here is derived from an EMBL/GenBank/DDBJ whole genome shotgun (WGS) entry which is preliminary data.</text>
</comment>
<protein>
    <submittedName>
        <fullName evidence="2">Uncharacterized protein</fullName>
    </submittedName>
</protein>
<keyword evidence="1" id="KW-1133">Transmembrane helix</keyword>
<evidence type="ECO:0000313" key="3">
    <source>
        <dbReference type="Proteomes" id="UP001595593"/>
    </source>
</evidence>
<dbReference type="Proteomes" id="UP001595593">
    <property type="component" value="Unassembled WGS sequence"/>
</dbReference>
<sequence length="129" mass="13764">MPVAPARHDVYDPDFAERRASPAVLRGLRVVLCGLASFALTFVELVAELAGPLLLLTGVLWWLGLQALGALRLEPEIQQFLAYMPHRLSAAGYEFTPASMIGQGLALLAVVAACRTLNGIIAREGGPRG</sequence>
<dbReference type="EMBL" id="JBHRTN010000029">
    <property type="protein sequence ID" value="MFC3127619.1"/>
    <property type="molecule type" value="Genomic_DNA"/>
</dbReference>
<accession>A0ABV7G4I0</accession>
<organism evidence="2 3">
    <name type="scientific">Teichococcus globiformis</name>
    <dbReference type="NCBI Taxonomy" id="2307229"/>
    <lineage>
        <taxon>Bacteria</taxon>
        <taxon>Pseudomonadati</taxon>
        <taxon>Pseudomonadota</taxon>
        <taxon>Alphaproteobacteria</taxon>
        <taxon>Acetobacterales</taxon>
        <taxon>Roseomonadaceae</taxon>
        <taxon>Roseomonas</taxon>
    </lineage>
</organism>
<gene>
    <name evidence="2" type="ORF">ACFOD4_21350</name>
</gene>
<reference evidence="3" key="1">
    <citation type="journal article" date="2019" name="Int. J. Syst. Evol. Microbiol.">
        <title>The Global Catalogue of Microorganisms (GCM) 10K type strain sequencing project: providing services to taxonomists for standard genome sequencing and annotation.</title>
        <authorList>
            <consortium name="The Broad Institute Genomics Platform"/>
            <consortium name="The Broad Institute Genome Sequencing Center for Infectious Disease"/>
            <person name="Wu L."/>
            <person name="Ma J."/>
        </authorList>
    </citation>
    <scope>NUCLEOTIDE SEQUENCE [LARGE SCALE GENOMIC DNA]</scope>
    <source>
        <strain evidence="3">KCTC 52094</strain>
    </source>
</reference>
<dbReference type="RefSeq" id="WP_379599735.1">
    <property type="nucleotide sequence ID" value="NZ_JBHRTN010000029.1"/>
</dbReference>
<feature type="transmembrane region" description="Helical" evidence="1">
    <location>
        <begin position="28"/>
        <end position="47"/>
    </location>
</feature>
<proteinExistence type="predicted"/>